<evidence type="ECO:0000313" key="1">
    <source>
        <dbReference type="EMBL" id="MBW62140.1"/>
    </source>
</evidence>
<protein>
    <submittedName>
        <fullName evidence="1">Putative secreted protein</fullName>
    </submittedName>
</protein>
<dbReference type="EMBL" id="GGFJ01012999">
    <property type="protein sequence ID" value="MBW62140.1"/>
    <property type="molecule type" value="Transcribed_RNA"/>
</dbReference>
<proteinExistence type="predicted"/>
<sequence>MRLVSPIGTLTAIFSLLFCCQDGRTDRFRVFTPGNIGCIAGYWNFLVVQPFHVYFTYQTRSNAAVGGAWYPYIFGVDERLVARKLSISL</sequence>
<dbReference type="AlphaFoldDB" id="A0A2M4C9Y7"/>
<organism evidence="1">
    <name type="scientific">Anopheles marajoara</name>
    <dbReference type="NCBI Taxonomy" id="58244"/>
    <lineage>
        <taxon>Eukaryota</taxon>
        <taxon>Metazoa</taxon>
        <taxon>Ecdysozoa</taxon>
        <taxon>Arthropoda</taxon>
        <taxon>Hexapoda</taxon>
        <taxon>Insecta</taxon>
        <taxon>Pterygota</taxon>
        <taxon>Neoptera</taxon>
        <taxon>Endopterygota</taxon>
        <taxon>Diptera</taxon>
        <taxon>Nematocera</taxon>
        <taxon>Culicoidea</taxon>
        <taxon>Culicidae</taxon>
        <taxon>Anophelinae</taxon>
        <taxon>Anopheles</taxon>
    </lineage>
</organism>
<accession>A0A2M4C9Y7</accession>
<name>A0A2M4C9Y7_9DIPT</name>
<reference evidence="1" key="1">
    <citation type="submission" date="2018-01" db="EMBL/GenBank/DDBJ databases">
        <title>An insight into the sialome of Amazonian anophelines.</title>
        <authorList>
            <person name="Ribeiro J.M."/>
            <person name="Scarpassa V."/>
            <person name="Calvo E."/>
        </authorList>
    </citation>
    <scope>NUCLEOTIDE SEQUENCE</scope>
    <source>
        <tissue evidence="1">Salivary glands</tissue>
    </source>
</reference>